<name>A0A8B6FFG2_MYTGA</name>
<keyword evidence="7 11" id="KW-0106">Calcium</keyword>
<dbReference type="InterPro" id="IPR024731">
    <property type="entry name" value="NELL2-like_EGF"/>
</dbReference>
<dbReference type="Pfam" id="PF07699">
    <property type="entry name" value="Ephrin_rec_like"/>
    <property type="match status" value="1"/>
</dbReference>
<keyword evidence="4" id="KW-0812">Transmembrane</keyword>
<evidence type="ECO:0000256" key="7">
    <source>
        <dbReference type="ARBA" id="ARBA00022837"/>
    </source>
</evidence>
<evidence type="ECO:0000256" key="2">
    <source>
        <dbReference type="ARBA" id="ARBA00009456"/>
    </source>
</evidence>
<keyword evidence="3 12" id="KW-0245">EGF-like domain</keyword>
<dbReference type="SUPFAM" id="SSF103647">
    <property type="entry name" value="TSP type-3 repeat"/>
    <property type="match status" value="3"/>
</dbReference>
<dbReference type="PANTHER" id="PTHR10199:SF110">
    <property type="entry name" value="TSP C-TERMINAL DOMAIN-CONTAINING PROTEIN"/>
    <property type="match status" value="1"/>
</dbReference>
<evidence type="ECO:0000256" key="11">
    <source>
        <dbReference type="PROSITE-ProRule" id="PRU00043"/>
    </source>
</evidence>
<dbReference type="Proteomes" id="UP000596742">
    <property type="component" value="Unassembled WGS sequence"/>
</dbReference>
<keyword evidence="5" id="KW-0732">Signal</keyword>
<feature type="compositionally biased region" description="Acidic residues" evidence="14">
    <location>
        <begin position="945"/>
        <end position="956"/>
    </location>
</feature>
<keyword evidence="6" id="KW-0677">Repeat</keyword>
<evidence type="ECO:0000256" key="1">
    <source>
        <dbReference type="ARBA" id="ARBA00004141"/>
    </source>
</evidence>
<dbReference type="Gene3D" id="2.10.50.10">
    <property type="entry name" value="Tumor Necrosis Factor Receptor, subunit A, domain 2"/>
    <property type="match status" value="1"/>
</dbReference>
<dbReference type="SUPFAM" id="SSF57196">
    <property type="entry name" value="EGF/Laminin"/>
    <property type="match status" value="3"/>
</dbReference>
<dbReference type="Pfam" id="PF02412">
    <property type="entry name" value="TSP_3"/>
    <property type="match status" value="6"/>
</dbReference>
<dbReference type="PROSITE" id="PS51234">
    <property type="entry name" value="TSP3"/>
    <property type="match status" value="3"/>
</dbReference>
<dbReference type="InterPro" id="IPR008979">
    <property type="entry name" value="Galactose-bd-like_sf"/>
</dbReference>
<evidence type="ECO:0000256" key="13">
    <source>
        <dbReference type="PROSITE-ProRule" id="PRU00634"/>
    </source>
</evidence>
<dbReference type="Gene3D" id="2.10.25.10">
    <property type="entry name" value="Laminin"/>
    <property type="match status" value="3"/>
</dbReference>
<dbReference type="SMART" id="SM00179">
    <property type="entry name" value="EGF_CA"/>
    <property type="match status" value="3"/>
</dbReference>
<feature type="domain" description="EGF-like" evidence="16">
    <location>
        <begin position="761"/>
        <end position="799"/>
    </location>
</feature>
<gene>
    <name evidence="18" type="ORF">MGAL_10B079850</name>
</gene>
<dbReference type="Gene3D" id="2.60.40.60">
    <property type="entry name" value="Cadherins"/>
    <property type="match status" value="1"/>
</dbReference>
<comment type="caution">
    <text evidence="18">The sequence shown here is derived from an EMBL/GenBank/DDBJ whole genome shotgun (WGS) entry which is preliminary data.</text>
</comment>
<dbReference type="PROSITE" id="PS50268">
    <property type="entry name" value="CADHERIN_2"/>
    <property type="match status" value="1"/>
</dbReference>
<dbReference type="SMART" id="SM00112">
    <property type="entry name" value="CA"/>
    <property type="match status" value="1"/>
</dbReference>
<dbReference type="Pfam" id="PF00754">
    <property type="entry name" value="F5_F8_type_C"/>
    <property type="match status" value="1"/>
</dbReference>
<dbReference type="FunFam" id="2.60.120.260:FF:000016">
    <property type="entry name" value="Contactin-associated protein-like 4 isoform 1"/>
    <property type="match status" value="1"/>
</dbReference>
<dbReference type="InterPro" id="IPR013525">
    <property type="entry name" value="ABC2_TM"/>
</dbReference>
<sequence length="1317" mass="144806">MKESGDVEDKIITAGKKIKNMLSFEEETYSNDPGSPSMDGKFDFEFKAPSKTEKVKFWKKKSQKEENVHSSLMEIDKDSKLNIEETTKWPTGFFTQYTNLTIRSFKLSKGRILDKTKIIENVIICAIVSLIWFQLPRSEDTLRDRMGAVFFIGMHWGFIPMFDAVTSFPLEKIVINKERAGECGSPSTITPEGNDPTVETFNINTQTALFTLDLSLDYEVVTLYTVVIQVEDNVKTPPSTGTITVKIKIKDVNDNCPELTQTNFDLIAVPSMQLSAIAQLFASDVDSDFNSLLVFSLSSISISPALDYNATHDLYNEVYTANTTLSFTAIVTDHGSPVRGAAASITFLVDNSCLMDVEYGVILYSLKVDNMTGEVFFRVPGYYYYEYECRDALGIQSGAILDDWISTSSAMEVSGGDRARLNMTALDVSFGGLTGAWVPSVQDTSQWIQVFLTEDYWIHTVQIQGQEDQPNWVRSFYVTSSNDSVTWTTYTNGTGDSIFEGAYDQNSIVNVTLDPPVYGMYIRIHPATWNNYIGLRFELIGCSHAKLMYYKTTCQRCLTSWFCNGDSTLQPCGRCDPPLDNSTCGRSPTEHSFGLAVECTTCPLGWICEDGYATPCEDFHYVECNDTYCPATCTHCESGYACRGGQKYLCNVGTYSDGNVEFCDMCPPGTYQDLTGQSTCLNCPAGHYSSKMKDRCNVCEAGTYAAADGSGCQSCSDTTQCPCLSSSSLCYLEELCYNMDGSFDCLSCPDGYEGNGVTCNDIDECYVGSPCWNTSACINTEPGYQCRACPHGYTGTYEDGLAWNNTRRIFQLYNYHHDPLYYQTCFDIDECAVNHGGCDSNSYCHNTPGSFYCGFCKEGYVGSSRTGCMLADFCLSGVHTCDSNAVCYFTGPEEYKCQCKTGWAGNGYICGEDPDQDGVPTLTISCTGPSCRRDNCATDPNSGQEDNDNDGMGDACDYDDDNDVIGDLDDNCVFVSNIVQTDSDGDGVGDVCDNCVIDANTDQTDGDGDGIGDVCDSDPDGDGIASGSDNCPFVYNLDQANADGDLVGDVCDNCPYVTNSAQTDTNENGIGDSCELQDSDGDGIQDTDDNCPYLANGEQSDTNGDGTGDFCDTDIDGDGVLNDEDNCVYISNPSQTDSDGNHRGDVCESDYDQDGTIDTLDNCPNNKFINESDFGTYTGLDLNPELTLQPAPSWMILHGGKEIRQISVTTKPVAYVGQSKLTSGEVIIYSGEMEENVQHSEGVAIMLSTEAQKTLIWWEPISARIIMEKFKSTNKRISLNIIQCYTPTNGAEDYIKERFYRLLEETTRKCSSKDITI</sequence>
<dbReference type="InterPro" id="IPR001881">
    <property type="entry name" value="EGF-like_Ca-bd_dom"/>
</dbReference>
<keyword evidence="9" id="KW-0472">Membrane</keyword>
<dbReference type="SUPFAM" id="SSF57184">
    <property type="entry name" value="Growth factor receptor domain"/>
    <property type="match status" value="1"/>
</dbReference>
<comment type="similarity">
    <text evidence="2">Belongs to the thrombospondin family.</text>
</comment>
<dbReference type="InterPro" id="IPR049883">
    <property type="entry name" value="NOTCH1_EGF-like"/>
</dbReference>
<evidence type="ECO:0000256" key="3">
    <source>
        <dbReference type="ARBA" id="ARBA00022536"/>
    </source>
</evidence>
<dbReference type="CDD" id="cd11304">
    <property type="entry name" value="Cadherin_repeat"/>
    <property type="match status" value="2"/>
</dbReference>
<dbReference type="InterPro" id="IPR002126">
    <property type="entry name" value="Cadherin-like_dom"/>
</dbReference>
<evidence type="ECO:0000256" key="12">
    <source>
        <dbReference type="PROSITE-ProRule" id="PRU00076"/>
    </source>
</evidence>
<feature type="repeat" description="TSP type-3" evidence="13">
    <location>
        <begin position="945"/>
        <end position="980"/>
    </location>
</feature>
<evidence type="ECO:0000256" key="6">
    <source>
        <dbReference type="ARBA" id="ARBA00022737"/>
    </source>
</evidence>
<organism evidence="18 19">
    <name type="scientific">Mytilus galloprovincialis</name>
    <name type="common">Mediterranean mussel</name>
    <dbReference type="NCBI Taxonomy" id="29158"/>
    <lineage>
        <taxon>Eukaryota</taxon>
        <taxon>Metazoa</taxon>
        <taxon>Spiralia</taxon>
        <taxon>Lophotrochozoa</taxon>
        <taxon>Mollusca</taxon>
        <taxon>Bivalvia</taxon>
        <taxon>Autobranchia</taxon>
        <taxon>Pteriomorphia</taxon>
        <taxon>Mytilida</taxon>
        <taxon>Mytiloidea</taxon>
        <taxon>Mytilidae</taxon>
        <taxon>Mytilinae</taxon>
        <taxon>Mytilus</taxon>
    </lineage>
</organism>
<dbReference type="SMART" id="SM00181">
    <property type="entry name" value="EGF"/>
    <property type="match status" value="4"/>
</dbReference>
<evidence type="ECO:0000259" key="16">
    <source>
        <dbReference type="PROSITE" id="PS50026"/>
    </source>
</evidence>
<dbReference type="InterPro" id="IPR018097">
    <property type="entry name" value="EGF_Ca-bd_CS"/>
</dbReference>
<protein>
    <submittedName>
        <fullName evidence="18">Thrombospondin 2/3/4/5</fullName>
    </submittedName>
</protein>
<dbReference type="InterPro" id="IPR011641">
    <property type="entry name" value="Tyr-kin_ephrin_A/B_rcpt-like"/>
</dbReference>
<evidence type="ECO:0000313" key="18">
    <source>
        <dbReference type="EMBL" id="VDI48889.1"/>
    </source>
</evidence>
<feature type="domain" description="EGF-like" evidence="16">
    <location>
        <begin position="870"/>
        <end position="911"/>
    </location>
</feature>
<dbReference type="Pfam" id="PF07645">
    <property type="entry name" value="EGF_CA"/>
    <property type="match status" value="3"/>
</dbReference>
<evidence type="ECO:0000256" key="9">
    <source>
        <dbReference type="ARBA" id="ARBA00023136"/>
    </source>
</evidence>
<evidence type="ECO:0000313" key="19">
    <source>
        <dbReference type="Proteomes" id="UP000596742"/>
    </source>
</evidence>
<dbReference type="GO" id="GO:0005509">
    <property type="term" value="F:calcium ion binding"/>
    <property type="evidence" value="ECO:0007669"/>
    <property type="project" value="UniProtKB-UniRule"/>
</dbReference>
<dbReference type="InterPro" id="IPR020894">
    <property type="entry name" value="Cadherin_CS"/>
</dbReference>
<dbReference type="GO" id="GO:0005886">
    <property type="term" value="C:plasma membrane"/>
    <property type="evidence" value="ECO:0007669"/>
    <property type="project" value="InterPro"/>
</dbReference>
<dbReference type="GO" id="GO:0007156">
    <property type="term" value="P:homophilic cell adhesion via plasma membrane adhesion molecules"/>
    <property type="evidence" value="ECO:0007669"/>
    <property type="project" value="InterPro"/>
</dbReference>
<dbReference type="PROSITE" id="PS01186">
    <property type="entry name" value="EGF_2"/>
    <property type="match status" value="1"/>
</dbReference>
<feature type="domain" description="F5/8 type C" evidence="15">
    <location>
        <begin position="389"/>
        <end position="542"/>
    </location>
</feature>
<keyword evidence="10" id="KW-1015">Disulfide bond</keyword>
<dbReference type="EMBL" id="UYJE01006782">
    <property type="protein sequence ID" value="VDI48889.1"/>
    <property type="molecule type" value="Genomic_DNA"/>
</dbReference>
<comment type="caution">
    <text evidence="12">Lacks conserved residue(s) required for the propagation of feature annotation.</text>
</comment>
<proteinExistence type="inferred from homology"/>
<dbReference type="OrthoDB" id="14563at2759"/>
<dbReference type="PROSITE" id="PS01286">
    <property type="entry name" value="FA58C_2"/>
    <property type="match status" value="1"/>
</dbReference>
<dbReference type="SMART" id="SM01411">
    <property type="entry name" value="Ephrin_rec_like"/>
    <property type="match status" value="1"/>
</dbReference>
<dbReference type="SUPFAM" id="SSF49313">
    <property type="entry name" value="Cadherin-like"/>
    <property type="match status" value="2"/>
</dbReference>
<dbReference type="CDD" id="cd00057">
    <property type="entry name" value="FA58C"/>
    <property type="match status" value="1"/>
</dbReference>
<comment type="subcellular location">
    <subcellularLocation>
        <location evidence="1">Membrane</location>
        <topology evidence="1">Multi-pass membrane protein</topology>
    </subcellularLocation>
</comment>
<evidence type="ECO:0000256" key="14">
    <source>
        <dbReference type="SAM" id="MobiDB-lite"/>
    </source>
</evidence>
<dbReference type="GO" id="GO:0140359">
    <property type="term" value="F:ABC-type transporter activity"/>
    <property type="evidence" value="ECO:0007669"/>
    <property type="project" value="InterPro"/>
</dbReference>
<reference evidence="18" key="1">
    <citation type="submission" date="2018-11" db="EMBL/GenBank/DDBJ databases">
        <authorList>
            <person name="Alioto T."/>
            <person name="Alioto T."/>
        </authorList>
    </citation>
    <scope>NUCLEOTIDE SEQUENCE</scope>
</reference>
<dbReference type="CDD" id="cd00054">
    <property type="entry name" value="EGF_CA"/>
    <property type="match status" value="2"/>
</dbReference>
<evidence type="ECO:0000256" key="5">
    <source>
        <dbReference type="ARBA" id="ARBA00022729"/>
    </source>
</evidence>
<dbReference type="InterPro" id="IPR000742">
    <property type="entry name" value="EGF"/>
</dbReference>
<dbReference type="PROSITE" id="PS01187">
    <property type="entry name" value="EGF_CA"/>
    <property type="match status" value="2"/>
</dbReference>
<dbReference type="PANTHER" id="PTHR10199">
    <property type="entry name" value="THROMBOSPONDIN"/>
    <property type="match status" value="1"/>
</dbReference>
<dbReference type="SMART" id="SM00231">
    <property type="entry name" value="FA58C"/>
    <property type="match status" value="1"/>
</dbReference>
<feature type="domain" description="Cadherin" evidence="17">
    <location>
        <begin position="188"/>
        <end position="259"/>
    </location>
</feature>
<keyword evidence="19" id="KW-1185">Reference proteome</keyword>
<evidence type="ECO:0000259" key="17">
    <source>
        <dbReference type="PROSITE" id="PS50268"/>
    </source>
</evidence>
<dbReference type="InterPro" id="IPR003367">
    <property type="entry name" value="Thrombospondin_3-like_rpt"/>
</dbReference>
<dbReference type="FunFam" id="4.10.1080.10:FF:000004">
    <property type="entry name" value="Cartilage oligomeric matrix protein"/>
    <property type="match status" value="1"/>
</dbReference>
<dbReference type="InterPro" id="IPR009030">
    <property type="entry name" value="Growth_fac_rcpt_cys_sf"/>
</dbReference>
<dbReference type="InterPro" id="IPR028974">
    <property type="entry name" value="TSP_type-3_rpt"/>
</dbReference>
<dbReference type="Pfam" id="PF12947">
    <property type="entry name" value="EGF_3"/>
    <property type="match status" value="1"/>
</dbReference>
<evidence type="ECO:0000259" key="15">
    <source>
        <dbReference type="PROSITE" id="PS50022"/>
    </source>
</evidence>
<dbReference type="PROSITE" id="PS00232">
    <property type="entry name" value="CADHERIN_1"/>
    <property type="match status" value="1"/>
</dbReference>
<evidence type="ECO:0000256" key="10">
    <source>
        <dbReference type="ARBA" id="ARBA00023157"/>
    </source>
</evidence>
<accession>A0A8B6FFG2</accession>
<feature type="repeat" description="TSP type-3" evidence="13">
    <location>
        <begin position="1100"/>
        <end position="1135"/>
    </location>
</feature>
<dbReference type="FunFam" id="2.10.25.10:FF:000170">
    <property type="entry name" value="thrombospondin-3 isoform X1"/>
    <property type="match status" value="1"/>
</dbReference>
<dbReference type="PROSITE" id="PS50022">
    <property type="entry name" value="FA58C_3"/>
    <property type="match status" value="1"/>
</dbReference>
<dbReference type="InterPro" id="IPR000421">
    <property type="entry name" value="FA58C"/>
</dbReference>
<dbReference type="PROSITE" id="PS50026">
    <property type="entry name" value="EGF_3"/>
    <property type="match status" value="2"/>
</dbReference>
<evidence type="ECO:0000256" key="8">
    <source>
        <dbReference type="ARBA" id="ARBA00022989"/>
    </source>
</evidence>
<keyword evidence="8" id="KW-1133">Transmembrane helix</keyword>
<dbReference type="InterPro" id="IPR017897">
    <property type="entry name" value="Thrombospondin_3_rpt"/>
</dbReference>
<dbReference type="Pfam" id="PF01061">
    <property type="entry name" value="ABC2_membrane"/>
    <property type="match status" value="1"/>
</dbReference>
<evidence type="ECO:0000256" key="4">
    <source>
        <dbReference type="ARBA" id="ARBA00022692"/>
    </source>
</evidence>
<feature type="repeat" description="TSP type-3" evidence="13">
    <location>
        <begin position="1004"/>
        <end position="1039"/>
    </location>
</feature>
<dbReference type="Gene3D" id="2.60.120.260">
    <property type="entry name" value="Galactose-binding domain-like"/>
    <property type="match status" value="1"/>
</dbReference>
<dbReference type="FunFam" id="4.10.1080.10:FF:000001">
    <property type="entry name" value="Thrombospondin 3"/>
    <property type="match status" value="1"/>
</dbReference>
<dbReference type="InterPro" id="IPR015919">
    <property type="entry name" value="Cadherin-like_sf"/>
</dbReference>
<dbReference type="SUPFAM" id="SSF49785">
    <property type="entry name" value="Galactose-binding domain-like"/>
    <property type="match status" value="1"/>
</dbReference>
<feature type="region of interest" description="Disordered" evidence="14">
    <location>
        <begin position="937"/>
        <end position="956"/>
    </location>
</feature>
<dbReference type="Gene3D" id="4.10.1080.10">
    <property type="entry name" value="TSP type-3 repeat"/>
    <property type="match status" value="3"/>
</dbReference>